<feature type="transmembrane region" description="Helical" evidence="6">
    <location>
        <begin position="143"/>
        <end position="164"/>
    </location>
</feature>
<feature type="transmembrane region" description="Helical" evidence="6">
    <location>
        <begin position="38"/>
        <end position="56"/>
    </location>
</feature>
<reference evidence="7 8" key="1">
    <citation type="submission" date="2020-08" db="EMBL/GenBank/DDBJ databases">
        <title>Functional genomics of gut bacteria from endangered species of beetles.</title>
        <authorList>
            <person name="Carlos-Shanley C."/>
        </authorList>
    </citation>
    <scope>NUCLEOTIDE SEQUENCE [LARGE SCALE GENOMIC DNA]</scope>
    <source>
        <strain evidence="7 8">S00198</strain>
    </source>
</reference>
<keyword evidence="3 6" id="KW-0812">Transmembrane</keyword>
<evidence type="ECO:0000256" key="1">
    <source>
        <dbReference type="ARBA" id="ARBA00004141"/>
    </source>
</evidence>
<dbReference type="GO" id="GO:0033573">
    <property type="term" value="C:high-affinity iron permease complex"/>
    <property type="evidence" value="ECO:0007669"/>
    <property type="project" value="InterPro"/>
</dbReference>
<dbReference type="Pfam" id="PF03239">
    <property type="entry name" value="FTR1"/>
    <property type="match status" value="1"/>
</dbReference>
<evidence type="ECO:0000313" key="7">
    <source>
        <dbReference type="EMBL" id="MBB6560482.1"/>
    </source>
</evidence>
<keyword evidence="5 6" id="KW-0472">Membrane</keyword>
<proteinExistence type="inferred from homology"/>
<dbReference type="PANTHER" id="PTHR31632:SF2">
    <property type="entry name" value="PLASMA MEMBRANE IRON PERMEASE"/>
    <property type="match status" value="1"/>
</dbReference>
<dbReference type="GO" id="GO:0015093">
    <property type="term" value="F:ferrous iron transmembrane transporter activity"/>
    <property type="evidence" value="ECO:0007669"/>
    <property type="project" value="TreeGrafter"/>
</dbReference>
<dbReference type="Proteomes" id="UP000575083">
    <property type="component" value="Unassembled WGS sequence"/>
</dbReference>
<keyword evidence="8" id="KW-1185">Reference proteome</keyword>
<feature type="transmembrane region" description="Helical" evidence="6">
    <location>
        <begin position="104"/>
        <end position="123"/>
    </location>
</feature>
<comment type="similarity">
    <text evidence="2">Belongs to the oxidase-dependent Fe transporter (OFeT) (TC 9.A.10.1) family.</text>
</comment>
<keyword evidence="4 6" id="KW-1133">Transmembrane helix</keyword>
<accession>A0A7X0PFB3</accession>
<feature type="transmembrane region" description="Helical" evidence="6">
    <location>
        <begin position="176"/>
        <end position="196"/>
    </location>
</feature>
<evidence type="ECO:0000256" key="5">
    <source>
        <dbReference type="ARBA" id="ARBA00023136"/>
    </source>
</evidence>
<gene>
    <name evidence="7" type="ORF">HNP48_003156</name>
</gene>
<dbReference type="PANTHER" id="PTHR31632">
    <property type="entry name" value="IRON TRANSPORTER FTH1"/>
    <property type="match status" value="1"/>
</dbReference>
<evidence type="ECO:0000256" key="4">
    <source>
        <dbReference type="ARBA" id="ARBA00022989"/>
    </source>
</evidence>
<evidence type="ECO:0000256" key="2">
    <source>
        <dbReference type="ARBA" id="ARBA00008333"/>
    </source>
</evidence>
<evidence type="ECO:0000256" key="3">
    <source>
        <dbReference type="ARBA" id="ARBA00022692"/>
    </source>
</evidence>
<feature type="transmembrane region" description="Helical" evidence="6">
    <location>
        <begin position="62"/>
        <end position="83"/>
    </location>
</feature>
<dbReference type="EMBL" id="JACHLK010000005">
    <property type="protein sequence ID" value="MBB6560482.1"/>
    <property type="molecule type" value="Genomic_DNA"/>
</dbReference>
<dbReference type="InterPro" id="IPR004923">
    <property type="entry name" value="FTR1/Fip1/EfeU"/>
</dbReference>
<organism evidence="7 8">
    <name type="scientific">Acidovorax soli</name>
    <dbReference type="NCBI Taxonomy" id="592050"/>
    <lineage>
        <taxon>Bacteria</taxon>
        <taxon>Pseudomonadati</taxon>
        <taxon>Pseudomonadota</taxon>
        <taxon>Betaproteobacteria</taxon>
        <taxon>Burkholderiales</taxon>
        <taxon>Comamonadaceae</taxon>
        <taxon>Acidovorax</taxon>
    </lineage>
</organism>
<feature type="transmembrane region" description="Helical" evidence="6">
    <location>
        <begin position="225"/>
        <end position="243"/>
    </location>
</feature>
<comment type="caution">
    <text evidence="7">The sequence shown here is derived from an EMBL/GenBank/DDBJ whole genome shotgun (WGS) entry which is preliminary data.</text>
</comment>
<evidence type="ECO:0000313" key="8">
    <source>
        <dbReference type="Proteomes" id="UP000575083"/>
    </source>
</evidence>
<protein>
    <submittedName>
        <fullName evidence="7">High-affinity iron transporter</fullName>
    </submittedName>
</protein>
<sequence>MFQTLLICFREGLEALLVVAIATLYLRKTGRLHLLTPLRAGVVVALLLSLGLGWVLSRVGALSPVAEGVMALVAAAAVAWCVVHMRSAGKGMGQEIAARIDRASVLEGPQAWLAVFLFALFMVGREGVETATMLASLASSAELGYMVWGGLGGLALAAAIAWAWTRYGRAVNLGRFFRVTSWFMAVFAVQLVVYALHEFTEGNLIPGIDNAWWHANTEDLAEGSIAQMISLALVLVPTVWLAAAHWRDRRQAGNTPSAPGVQAQ</sequence>
<dbReference type="AlphaFoldDB" id="A0A7X0PFB3"/>
<evidence type="ECO:0000256" key="6">
    <source>
        <dbReference type="SAM" id="Phobius"/>
    </source>
</evidence>
<dbReference type="RefSeq" id="WP_184858530.1">
    <property type="nucleotide sequence ID" value="NZ_JACHLK010000005.1"/>
</dbReference>
<name>A0A7X0PFB3_9BURK</name>
<comment type="subcellular location">
    <subcellularLocation>
        <location evidence="1">Membrane</location>
        <topology evidence="1">Multi-pass membrane protein</topology>
    </subcellularLocation>
</comment>